<accession>A0AAP0LIE2</accession>
<keyword evidence="1" id="KW-0175">Coiled coil</keyword>
<evidence type="ECO:0000313" key="3">
    <source>
        <dbReference type="EMBL" id="KAK9170175.1"/>
    </source>
</evidence>
<dbReference type="PANTHER" id="PTHR31860">
    <property type="entry name" value="HEAT-INDUCIBLE TRANSCRIPTION REPRESSOR (DUF639)-RELATED"/>
    <property type="match status" value="1"/>
</dbReference>
<proteinExistence type="predicted"/>
<keyword evidence="4" id="KW-1185">Reference proteome</keyword>
<dbReference type="AlphaFoldDB" id="A0AAP0LIE2"/>
<protein>
    <submittedName>
        <fullName evidence="3">Uncharacterized protein</fullName>
    </submittedName>
</protein>
<name>A0AAP0LIE2_9MAGN</name>
<dbReference type="PANTHER" id="PTHR31860:SF5">
    <property type="entry name" value="ARGH (DUF639)"/>
    <property type="match status" value="1"/>
</dbReference>
<feature type="transmembrane region" description="Helical" evidence="2">
    <location>
        <begin position="580"/>
        <end position="609"/>
    </location>
</feature>
<dbReference type="Proteomes" id="UP001420932">
    <property type="component" value="Unassembled WGS sequence"/>
</dbReference>
<gene>
    <name evidence="3" type="ORF">Syun_002315</name>
</gene>
<evidence type="ECO:0000256" key="2">
    <source>
        <dbReference type="SAM" id="Phobius"/>
    </source>
</evidence>
<keyword evidence="2" id="KW-0472">Membrane</keyword>
<evidence type="ECO:0000256" key="1">
    <source>
        <dbReference type="SAM" id="Coils"/>
    </source>
</evidence>
<comment type="caution">
    <text evidence="3">The sequence shown here is derived from an EMBL/GenBank/DDBJ whole genome shotgun (WGS) entry which is preliminary data.</text>
</comment>
<dbReference type="InterPro" id="IPR006927">
    <property type="entry name" value="DUF639"/>
</dbReference>
<keyword evidence="2" id="KW-1133">Transmembrane helix</keyword>
<keyword evidence="2" id="KW-0812">Transmembrane</keyword>
<reference evidence="3 4" key="1">
    <citation type="submission" date="2024-01" db="EMBL/GenBank/DDBJ databases">
        <title>Genome assemblies of Stephania.</title>
        <authorList>
            <person name="Yang L."/>
        </authorList>
    </citation>
    <scope>NUCLEOTIDE SEQUENCE [LARGE SCALE GENOMIC DNA]</scope>
    <source>
        <strain evidence="3">YNDBR</strain>
        <tissue evidence="3">Leaf</tissue>
    </source>
</reference>
<feature type="coiled-coil region" evidence="1">
    <location>
        <begin position="414"/>
        <end position="448"/>
    </location>
</feature>
<organism evidence="3 4">
    <name type="scientific">Stephania yunnanensis</name>
    <dbReference type="NCBI Taxonomy" id="152371"/>
    <lineage>
        <taxon>Eukaryota</taxon>
        <taxon>Viridiplantae</taxon>
        <taxon>Streptophyta</taxon>
        <taxon>Embryophyta</taxon>
        <taxon>Tracheophyta</taxon>
        <taxon>Spermatophyta</taxon>
        <taxon>Magnoliopsida</taxon>
        <taxon>Ranunculales</taxon>
        <taxon>Menispermaceae</taxon>
        <taxon>Menispermoideae</taxon>
        <taxon>Cissampelideae</taxon>
        <taxon>Stephania</taxon>
    </lineage>
</organism>
<dbReference type="Pfam" id="PF04842">
    <property type="entry name" value="DUF639"/>
    <property type="match status" value="1"/>
</dbReference>
<sequence>MKIVRTLDTTVDELVQEFETTWKPEARGYSRKLVEYCSSRALYSICCYNMEEKINDGSFSRFSYDMMLAWERPSSADDELPSEARAKESEDKNLHMRVGGEMHEDIPLFYSDLMPLLVNEEPSIGEEAYVWMGSLVPLAVDVVNGHFTFVTLTEATAHRIYFPAYDKFLKEIDKCIKHLQKQAKPTAIEFVEDEFILHVEGTATSQRVVRHIGGISRPGPCRLTLTNYALYFEPCGVISYGNALKIDLSSNVDHNVKCSATGPWGAPLFDKGITYESSTQAKGRSDSVVLEFPEMKGSTRRDHWFGLIQEIILLHKFLSKFNITSPLQVWDIQARTMLAIVRLHAAREMLRISPPIPSSFLIFTLFDELPKGDFVLEELANGLKQFASVHPCSGTSILRSLNVSSPTVSSIEVKEEIEEIKNDQADSLSALENTINQVKEEAKETIIAKAGAERLKEDGIGDSITVLMVSNSMHPLQHPKGAVKPHEKGDAMVRRNPFLEETCNQHHCIRRDVSYHIQGMDRRRNSSNLVWLVLLMIFARYEKLRDQHKEIVVSTGSNQQTTMESIVSAQHGLNTHANQVMAAMVGLAILLAVIPFKYVILILAAQIFVMNTELGKSLQSEQSNRRLKEWWNSIPIVPVRTEDKSAAQQ</sequence>
<evidence type="ECO:0000313" key="4">
    <source>
        <dbReference type="Proteomes" id="UP001420932"/>
    </source>
</evidence>
<dbReference type="EMBL" id="JBBNAF010000001">
    <property type="protein sequence ID" value="KAK9170175.1"/>
    <property type="molecule type" value="Genomic_DNA"/>
</dbReference>